<dbReference type="EMBL" id="MQMF01000002">
    <property type="protein sequence ID" value="OOE12383.1"/>
    <property type="molecule type" value="Genomic_DNA"/>
</dbReference>
<evidence type="ECO:0000313" key="1">
    <source>
        <dbReference type="EMBL" id="OOE12383.1"/>
    </source>
</evidence>
<dbReference type="Proteomes" id="UP000188597">
    <property type="component" value="Unassembled WGS sequence"/>
</dbReference>
<gene>
    <name evidence="1" type="ORF">UN64_09785</name>
</gene>
<evidence type="ECO:0000313" key="2">
    <source>
        <dbReference type="Proteomes" id="UP000188597"/>
    </source>
</evidence>
<organism evidence="1 2">
    <name type="scientific">Fictibacillus arsenicus</name>
    <dbReference type="NCBI Taxonomy" id="255247"/>
    <lineage>
        <taxon>Bacteria</taxon>
        <taxon>Bacillati</taxon>
        <taxon>Bacillota</taxon>
        <taxon>Bacilli</taxon>
        <taxon>Bacillales</taxon>
        <taxon>Fictibacillaceae</taxon>
        <taxon>Fictibacillus</taxon>
    </lineage>
</organism>
<name>A0A1V3G7K2_9BACL</name>
<comment type="caution">
    <text evidence="1">The sequence shown here is derived from an EMBL/GenBank/DDBJ whole genome shotgun (WGS) entry which is preliminary data.</text>
</comment>
<proteinExistence type="predicted"/>
<accession>A0A1V3G7K2</accession>
<dbReference type="AlphaFoldDB" id="A0A1V3G7K2"/>
<reference evidence="1 2" key="1">
    <citation type="submission" date="2016-11" db="EMBL/GenBank/DDBJ databases">
        <authorList>
            <person name="Jaros S."/>
            <person name="Januszkiewicz K."/>
            <person name="Wedrychowicz H."/>
        </authorList>
    </citation>
    <scope>NUCLEOTIDE SEQUENCE [LARGE SCALE GENOMIC DNA]</scope>
    <source>
        <strain evidence="1 2">Con a/3</strain>
    </source>
</reference>
<dbReference type="OrthoDB" id="2973428at2"/>
<dbReference type="RefSeq" id="WP_077362166.1">
    <property type="nucleotide sequence ID" value="NZ_MQMF01000002.1"/>
</dbReference>
<protein>
    <submittedName>
        <fullName evidence="1">Uncharacterized protein</fullName>
    </submittedName>
</protein>
<sequence length="140" mass="16554">MKKLLCAAGFFILTFLLVLFLMNLAFHQMIPDIHRTFIEEKGWDLAFYLPKKERFSIPEYPEPLETFYLAGVDFRGYEKTKITRHQYRLEQKCDTRYLEAVILTGDEKIIGSYIRASDTVPGVAEMVEKDYFMKEKYCIN</sequence>